<comment type="caution">
    <text evidence="3">The sequence shown here is derived from an EMBL/GenBank/DDBJ whole genome shotgun (WGS) entry which is preliminary data.</text>
</comment>
<dbReference type="EMBL" id="NJBO01000014">
    <property type="protein sequence ID" value="TKJ41343.1"/>
    <property type="molecule type" value="Genomic_DNA"/>
</dbReference>
<evidence type="ECO:0000256" key="1">
    <source>
        <dbReference type="SAM" id="MobiDB-lite"/>
    </source>
</evidence>
<gene>
    <name evidence="3" type="ORF">CEE36_08490</name>
</gene>
<organism evidence="3 4">
    <name type="scientific">candidate division TA06 bacterium B3_TA06</name>
    <dbReference type="NCBI Taxonomy" id="2012487"/>
    <lineage>
        <taxon>Bacteria</taxon>
        <taxon>Bacteria division TA06</taxon>
    </lineage>
</organism>
<dbReference type="AlphaFoldDB" id="A0A532V2C6"/>
<protein>
    <submittedName>
        <fullName evidence="3">Uncharacterized protein</fullName>
    </submittedName>
</protein>
<dbReference type="Proteomes" id="UP000317778">
    <property type="component" value="Unassembled WGS sequence"/>
</dbReference>
<evidence type="ECO:0000313" key="3">
    <source>
        <dbReference type="EMBL" id="TKJ41343.1"/>
    </source>
</evidence>
<keyword evidence="2" id="KW-0472">Membrane</keyword>
<feature type="transmembrane region" description="Helical" evidence="2">
    <location>
        <begin position="12"/>
        <end position="37"/>
    </location>
</feature>
<evidence type="ECO:0000313" key="4">
    <source>
        <dbReference type="Proteomes" id="UP000317778"/>
    </source>
</evidence>
<proteinExistence type="predicted"/>
<evidence type="ECO:0000256" key="2">
    <source>
        <dbReference type="SAM" id="Phobius"/>
    </source>
</evidence>
<feature type="compositionally biased region" description="Polar residues" evidence="1">
    <location>
        <begin position="105"/>
        <end position="114"/>
    </location>
</feature>
<feature type="region of interest" description="Disordered" evidence="1">
    <location>
        <begin position="87"/>
        <end position="114"/>
    </location>
</feature>
<keyword evidence="2" id="KW-0812">Transmembrane</keyword>
<name>A0A532V2C6_UNCT6</name>
<keyword evidence="2" id="KW-1133">Transmembrane helix</keyword>
<reference evidence="3 4" key="1">
    <citation type="submission" date="2017-06" db="EMBL/GenBank/DDBJ databases">
        <title>Novel microbial phyla capable of carbon fixation and sulfur reduction in deep-sea sediments.</title>
        <authorList>
            <person name="Huang J."/>
            <person name="Baker B."/>
            <person name="Wang Y."/>
        </authorList>
    </citation>
    <scope>NUCLEOTIDE SEQUENCE [LARGE SCALE GENOMIC DNA]</scope>
    <source>
        <strain evidence="3">B3_TA06</strain>
    </source>
</reference>
<sequence>MPKGQTPITVKISTIASVVLLLGATGAAAFIAGYSLAFSKVADVYAETSVLSAQAAELEAQILHLKNYAVLIDAIAIQGKAASELQDLPYPSSRQEPQDSKESEASSQEGASLE</sequence>
<accession>A0A532V2C6</accession>